<dbReference type="PANTHER" id="PTHR47347:SF2">
    <property type="entry name" value="GOLGIN CANDIDATE 5"/>
    <property type="match status" value="1"/>
</dbReference>
<accession>A0A1S2XDX4</accession>
<feature type="transmembrane region" description="Helical" evidence="3">
    <location>
        <begin position="242"/>
        <end position="262"/>
    </location>
</feature>
<feature type="compositionally biased region" description="Basic and acidic residues" evidence="2">
    <location>
        <begin position="66"/>
        <end position="86"/>
    </location>
</feature>
<organism evidence="4 5">
    <name type="scientific">Cicer arietinum</name>
    <name type="common">Chickpea</name>
    <name type="synonym">Garbanzo</name>
    <dbReference type="NCBI Taxonomy" id="3827"/>
    <lineage>
        <taxon>Eukaryota</taxon>
        <taxon>Viridiplantae</taxon>
        <taxon>Streptophyta</taxon>
        <taxon>Embryophyta</taxon>
        <taxon>Tracheophyta</taxon>
        <taxon>Spermatophyta</taxon>
        <taxon>Magnoliopsida</taxon>
        <taxon>eudicotyledons</taxon>
        <taxon>Gunneridae</taxon>
        <taxon>Pentapetalae</taxon>
        <taxon>rosids</taxon>
        <taxon>fabids</taxon>
        <taxon>Fabales</taxon>
        <taxon>Fabaceae</taxon>
        <taxon>Papilionoideae</taxon>
        <taxon>50 kb inversion clade</taxon>
        <taxon>NPAAA clade</taxon>
        <taxon>Hologalegina</taxon>
        <taxon>IRL clade</taxon>
        <taxon>Cicereae</taxon>
        <taxon>Cicer</taxon>
    </lineage>
</organism>
<sequence>MPVELPESPVQKSENSDSISHPQEKEIAEVGSLESPTMMQPMFSNIGDDVVEGSISKPGESHGTSHVHETNEIETKEESKEEERVQGVENVEIISSVQPEASDNTEKRDETDTSVLHSVASEETNSTDQSYNEQPSSATPNESSEVVSDLVSHDNETTVKENERDHLANNIETDIKEQHLSSVKNMYDSNSIAELERVKREMKMMEAALQGAARQAQAKADEIAKFMNENEQLKALVEDLKVYIFFDTLLGSYFALILSFLIQSIDIKRKKRKNFLYADSSLLQYGQRKRSTQLLILLQ</sequence>
<feature type="compositionally biased region" description="Polar residues" evidence="2">
    <location>
        <begin position="93"/>
        <end position="102"/>
    </location>
</feature>
<feature type="coiled-coil region" evidence="1">
    <location>
        <begin position="195"/>
        <end position="236"/>
    </location>
</feature>
<protein>
    <submittedName>
        <fullName evidence="5">Golgin candidate 5-like isoform X1</fullName>
    </submittedName>
</protein>
<evidence type="ECO:0000256" key="2">
    <source>
        <dbReference type="SAM" id="MobiDB-lite"/>
    </source>
</evidence>
<reference evidence="5" key="2">
    <citation type="submission" date="2025-08" db="UniProtKB">
        <authorList>
            <consortium name="RefSeq"/>
        </authorList>
    </citation>
    <scope>IDENTIFICATION</scope>
    <source>
        <tissue evidence="5">Etiolated seedlings</tissue>
    </source>
</reference>
<keyword evidence="3" id="KW-0472">Membrane</keyword>
<dbReference type="STRING" id="3827.A0A1S2XDX4"/>
<dbReference type="OrthoDB" id="74178at2759"/>
<dbReference type="GeneID" id="101511796"/>
<keyword evidence="4" id="KW-1185">Reference proteome</keyword>
<dbReference type="KEGG" id="cam:101511796"/>
<dbReference type="eggNOG" id="KOG4673">
    <property type="taxonomic scope" value="Eukaryota"/>
</dbReference>
<evidence type="ECO:0000256" key="1">
    <source>
        <dbReference type="SAM" id="Coils"/>
    </source>
</evidence>
<evidence type="ECO:0000313" key="4">
    <source>
        <dbReference type="Proteomes" id="UP000087171"/>
    </source>
</evidence>
<keyword evidence="3" id="KW-0812">Transmembrane</keyword>
<dbReference type="PANTHER" id="PTHR47347">
    <property type="entry name" value="GOLGIN CANDIDATE 5"/>
    <property type="match status" value="1"/>
</dbReference>
<proteinExistence type="predicted"/>
<dbReference type="RefSeq" id="XP_004486748.1">
    <property type="nucleotide sequence ID" value="XM_004486691.3"/>
</dbReference>
<dbReference type="Proteomes" id="UP000087171">
    <property type="component" value="Chromosome Ca1"/>
</dbReference>
<feature type="compositionally biased region" description="Polar residues" evidence="2">
    <location>
        <begin position="113"/>
        <end position="146"/>
    </location>
</feature>
<feature type="compositionally biased region" description="Polar residues" evidence="2">
    <location>
        <begin position="10"/>
        <end position="21"/>
    </location>
</feature>
<keyword evidence="1" id="KW-0175">Coiled coil</keyword>
<name>A0A1S2XDX4_CICAR</name>
<reference evidence="4" key="1">
    <citation type="journal article" date="2013" name="Nat. Biotechnol.">
        <title>Draft genome sequence of chickpea (Cicer arietinum) provides a resource for trait improvement.</title>
        <authorList>
            <person name="Varshney R.K."/>
            <person name="Song C."/>
            <person name="Saxena R.K."/>
            <person name="Azam S."/>
            <person name="Yu S."/>
            <person name="Sharpe A.G."/>
            <person name="Cannon S."/>
            <person name="Baek J."/>
            <person name="Rosen B.D."/>
            <person name="Tar'an B."/>
            <person name="Millan T."/>
            <person name="Zhang X."/>
            <person name="Ramsay L.D."/>
            <person name="Iwata A."/>
            <person name="Wang Y."/>
            <person name="Nelson W."/>
            <person name="Farmer A.D."/>
            <person name="Gaur P.M."/>
            <person name="Soderlund C."/>
            <person name="Penmetsa R.V."/>
            <person name="Xu C."/>
            <person name="Bharti A.K."/>
            <person name="He W."/>
            <person name="Winter P."/>
            <person name="Zhao S."/>
            <person name="Hane J.K."/>
            <person name="Carrasquilla-Garcia N."/>
            <person name="Condie J.A."/>
            <person name="Upadhyaya H.D."/>
            <person name="Luo M.C."/>
            <person name="Thudi M."/>
            <person name="Gowda C.L."/>
            <person name="Singh N.P."/>
            <person name="Lichtenzveig J."/>
            <person name="Gali K.K."/>
            <person name="Rubio J."/>
            <person name="Nadarajan N."/>
            <person name="Dolezel J."/>
            <person name="Bansal K.C."/>
            <person name="Xu X."/>
            <person name="Edwards D."/>
            <person name="Zhang G."/>
            <person name="Kahl G."/>
            <person name="Gil J."/>
            <person name="Singh K.B."/>
            <person name="Datta S.K."/>
            <person name="Jackson S.A."/>
            <person name="Wang J."/>
            <person name="Cook D.R."/>
        </authorList>
    </citation>
    <scope>NUCLEOTIDE SEQUENCE [LARGE SCALE GENOMIC DNA]</scope>
    <source>
        <strain evidence="4">cv. CDC Frontier</strain>
    </source>
</reference>
<evidence type="ECO:0000313" key="5">
    <source>
        <dbReference type="RefSeq" id="XP_004486748.1"/>
    </source>
</evidence>
<evidence type="ECO:0000256" key="3">
    <source>
        <dbReference type="SAM" id="Phobius"/>
    </source>
</evidence>
<dbReference type="PaxDb" id="3827-XP_004486748.1"/>
<gene>
    <name evidence="5" type="primary">LOC101511796</name>
</gene>
<keyword evidence="3" id="KW-1133">Transmembrane helix</keyword>
<dbReference type="AlphaFoldDB" id="A0A1S2XDX4"/>
<feature type="region of interest" description="Disordered" evidence="2">
    <location>
        <begin position="1"/>
        <end position="149"/>
    </location>
</feature>